<name>A0AAD5S953_9FUNG</name>
<dbReference type="AlphaFoldDB" id="A0AAD5S953"/>
<evidence type="ECO:0000256" key="1">
    <source>
        <dbReference type="SAM" id="MobiDB-lite"/>
    </source>
</evidence>
<comment type="caution">
    <text evidence="2">The sequence shown here is derived from an EMBL/GenBank/DDBJ whole genome shotgun (WGS) entry which is preliminary data.</text>
</comment>
<feature type="compositionally biased region" description="Basic and acidic residues" evidence="1">
    <location>
        <begin position="7"/>
        <end position="19"/>
    </location>
</feature>
<reference evidence="2" key="1">
    <citation type="submission" date="2020-05" db="EMBL/GenBank/DDBJ databases">
        <title>Phylogenomic resolution of chytrid fungi.</title>
        <authorList>
            <person name="Stajich J.E."/>
            <person name="Amses K."/>
            <person name="Simmons R."/>
            <person name="Seto K."/>
            <person name="Myers J."/>
            <person name="Bonds A."/>
            <person name="Quandt C.A."/>
            <person name="Barry K."/>
            <person name="Liu P."/>
            <person name="Grigoriev I."/>
            <person name="Longcore J.E."/>
            <person name="James T.Y."/>
        </authorList>
    </citation>
    <scope>NUCLEOTIDE SEQUENCE</scope>
    <source>
        <strain evidence="2">JEL0318</strain>
    </source>
</reference>
<protein>
    <submittedName>
        <fullName evidence="2">Uncharacterized protein</fullName>
    </submittedName>
</protein>
<dbReference type="EMBL" id="JADGJD010002024">
    <property type="protein sequence ID" value="KAJ3035637.1"/>
    <property type="molecule type" value="Genomic_DNA"/>
</dbReference>
<organism evidence="2 3">
    <name type="scientific">Rhizophlyctis rosea</name>
    <dbReference type="NCBI Taxonomy" id="64517"/>
    <lineage>
        <taxon>Eukaryota</taxon>
        <taxon>Fungi</taxon>
        <taxon>Fungi incertae sedis</taxon>
        <taxon>Chytridiomycota</taxon>
        <taxon>Chytridiomycota incertae sedis</taxon>
        <taxon>Chytridiomycetes</taxon>
        <taxon>Rhizophlyctidales</taxon>
        <taxon>Rhizophlyctidaceae</taxon>
        <taxon>Rhizophlyctis</taxon>
    </lineage>
</organism>
<feature type="non-terminal residue" evidence="2">
    <location>
        <position position="1"/>
    </location>
</feature>
<accession>A0AAD5S953</accession>
<evidence type="ECO:0000313" key="2">
    <source>
        <dbReference type="EMBL" id="KAJ3035637.1"/>
    </source>
</evidence>
<gene>
    <name evidence="2" type="ORF">HK097_004155</name>
</gene>
<sequence length="397" mass="43449">MLPQSRNFRDALGDTHSEHTQSTAASIVRRLPPISQLQRTQPNEPVPTDHISERVNHVIDLTSEDEYSDPAHSDPQSSSKTERQPPQQPSMQAQETARQAAVESSRTQHPDQTVTATQPAALPPPFNRDKDGLISLLQRFTTEAQSLGVCFRIALGLLSPAAPNLRSPRPLREQWETFLLMHSSLRTALGYQLRPNSVMQTHLITMGELVKELAADTSAVQRTQEQTRELDERIGIALVGLVQAVRWEVQEKLASFGAAVGGGVQRPRQQQEQQQLNAVGAPIDPSARNGAVVNGGKSLQQSDGVNGNPAVAKSATIGSYYINEETRKKVIRHMLATVGVTPGPQTNDIVKVFIGIEANIHVNCSTLSQYQIEVRKFLATAKEKWQGRLGTILAANG</sequence>
<feature type="region of interest" description="Disordered" evidence="1">
    <location>
        <begin position="1"/>
        <end position="127"/>
    </location>
</feature>
<proteinExistence type="predicted"/>
<keyword evidence="3" id="KW-1185">Reference proteome</keyword>
<feature type="compositionally biased region" description="Polar residues" evidence="1">
    <location>
        <begin position="89"/>
        <end position="118"/>
    </location>
</feature>
<evidence type="ECO:0000313" key="3">
    <source>
        <dbReference type="Proteomes" id="UP001212841"/>
    </source>
</evidence>
<dbReference type="Proteomes" id="UP001212841">
    <property type="component" value="Unassembled WGS sequence"/>
</dbReference>